<dbReference type="Proteomes" id="UP001279734">
    <property type="component" value="Unassembled WGS sequence"/>
</dbReference>
<dbReference type="Pfam" id="PF10374">
    <property type="entry name" value="EST1"/>
    <property type="match status" value="1"/>
</dbReference>
<feature type="region of interest" description="Disordered" evidence="2">
    <location>
        <begin position="911"/>
        <end position="930"/>
    </location>
</feature>
<organism evidence="5 6">
    <name type="scientific">Nepenthes gracilis</name>
    <name type="common">Slender pitcher plant</name>
    <dbReference type="NCBI Taxonomy" id="150966"/>
    <lineage>
        <taxon>Eukaryota</taxon>
        <taxon>Viridiplantae</taxon>
        <taxon>Streptophyta</taxon>
        <taxon>Embryophyta</taxon>
        <taxon>Tracheophyta</taxon>
        <taxon>Spermatophyta</taxon>
        <taxon>Magnoliopsida</taxon>
        <taxon>eudicotyledons</taxon>
        <taxon>Gunneridae</taxon>
        <taxon>Pentapetalae</taxon>
        <taxon>Caryophyllales</taxon>
        <taxon>Nepenthaceae</taxon>
        <taxon>Nepenthes</taxon>
    </lineage>
</organism>
<feature type="domain" description="Telomerase activating protein Est1-like N-terminal" evidence="4">
    <location>
        <begin position="69"/>
        <end position="192"/>
    </location>
</feature>
<dbReference type="AlphaFoldDB" id="A0AAD3XQX0"/>
<dbReference type="EMBL" id="BSYO01000012">
    <property type="protein sequence ID" value="GMH13035.1"/>
    <property type="molecule type" value="Genomic_DNA"/>
</dbReference>
<evidence type="ECO:0000259" key="3">
    <source>
        <dbReference type="Pfam" id="PF10373"/>
    </source>
</evidence>
<sequence length="930" mass="104105">MIVQMDKTPVLTSWERAQLLYDKNVELENKRRKSAQAKIPSDPNAWYQMRENYEAIVLENHAFSEQHNIEFALWQLHYKRIEEFRAHLSAAQASGRTSNLNGGIGPAQPDRIMKIRVQFKAFLSEATGFYHDLILKIRAKYSLPLWHFSEDSDNHIIPGRGGAKTSEAKKGLVSFHRCLIYLGDLARYKGLYGEGESRNRDYTASSSYYLQAAASWPSSGNPHHQLAILASYSGDELVVVYRYFRSLAAEIPCTTAKDNLLVAFEKNFQNYNQLQGKFKAAQAKDSGRQMAAKENGDKEFKFQARDVDRYSGVLSERSASGKEKYREFCIQFVHLSGIIFTRTSLEAFSEVLSSVRSALYVLLSFGQEEEHSFVTDTLESGLAILRLIAILIFTVYNVSKKSEAQTYAGIIQRTVLLQNAFTATFELIGLMIDRCLQLRDPSSSFLLPGILVFLEWFACYPDIAACNDVEGKPAAAKLLFWKQCIAFFNKLLSNGSVSVDDDEDETCFTETTKYKEVLSGSRGALLEDFELRGFLPLLPAQMVLDFSRKCSLGVVGSNKEKKTRIKRILAAGKSMVKVITIDQKPVHFDSKVKQFVVGIEPEMSSNTIHSSHRGAPESCIAERDFSKGKLNSVAMQVEAQFVYEGEEEDEEIVFKPTLTDKQMDATVSEWAHHESPDVFCLPTSSDARSKLAVPAHINDPLHHRVMETRNVPWLVDQKNSLSNGLRSLSFMENGHVMKPNMQEGLGISDADINGALYSGHRRAVQVGLPSIAAGFPYSNMNAVDATVKKAATTSAAIKSQAIRPVRHHGPPPGFSPVPSKQLNIPVLSSDGRNESLLMDDYSWLIGSQLSSMTHNSGNISAGITSFPFPGKQVSDHKSDGYRNYQPFENPNLNYDHKLPEQRHNVMGNQQFTAHPEHYPRQTTSTARHLV</sequence>
<proteinExistence type="predicted"/>
<dbReference type="FunFam" id="1.25.40.10:FF:000225">
    <property type="entry name" value="Protein SMG7"/>
    <property type="match status" value="1"/>
</dbReference>
<evidence type="ECO:0000259" key="4">
    <source>
        <dbReference type="Pfam" id="PF10374"/>
    </source>
</evidence>
<evidence type="ECO:0000313" key="6">
    <source>
        <dbReference type="Proteomes" id="UP001279734"/>
    </source>
</evidence>
<keyword evidence="1" id="KW-0677">Repeat</keyword>
<evidence type="ECO:0000256" key="2">
    <source>
        <dbReference type="SAM" id="MobiDB-lite"/>
    </source>
</evidence>
<keyword evidence="6" id="KW-1185">Reference proteome</keyword>
<accession>A0AAD3XQX0</accession>
<dbReference type="InterPro" id="IPR011990">
    <property type="entry name" value="TPR-like_helical_dom_sf"/>
</dbReference>
<dbReference type="PANTHER" id="PTHR15696:SF25">
    <property type="entry name" value="OS08G0305300 PROTEIN"/>
    <property type="match status" value="1"/>
</dbReference>
<protein>
    <recommendedName>
        <fullName evidence="7">Protein SMG7</fullName>
    </recommendedName>
</protein>
<evidence type="ECO:0000313" key="5">
    <source>
        <dbReference type="EMBL" id="GMH13035.1"/>
    </source>
</evidence>
<dbReference type="PANTHER" id="PTHR15696">
    <property type="entry name" value="SMG-7 SUPPRESSOR WITH MORPHOLOGICAL EFFECT ON GENITALIA PROTEIN 7"/>
    <property type="match status" value="1"/>
</dbReference>
<comment type="caution">
    <text evidence="5">The sequence shown here is derived from an EMBL/GenBank/DDBJ whole genome shotgun (WGS) entry which is preliminary data.</text>
</comment>
<evidence type="ECO:0000256" key="1">
    <source>
        <dbReference type="ARBA" id="ARBA00022737"/>
    </source>
</evidence>
<name>A0AAD3XQX0_NEPGR</name>
<dbReference type="Gene3D" id="1.25.40.10">
    <property type="entry name" value="Tetratricopeptide repeat domain"/>
    <property type="match status" value="1"/>
</dbReference>
<feature type="region of interest" description="Disordered" evidence="2">
    <location>
        <begin position="799"/>
        <end position="820"/>
    </location>
</feature>
<reference evidence="5" key="1">
    <citation type="submission" date="2023-05" db="EMBL/GenBank/DDBJ databases">
        <title>Nepenthes gracilis genome sequencing.</title>
        <authorList>
            <person name="Fukushima K."/>
        </authorList>
    </citation>
    <scope>NUCLEOTIDE SEQUENCE</scope>
    <source>
        <strain evidence="5">SING2019-196</strain>
    </source>
</reference>
<dbReference type="GO" id="GO:0000184">
    <property type="term" value="P:nuclear-transcribed mRNA catabolic process, nonsense-mediated decay"/>
    <property type="evidence" value="ECO:0007669"/>
    <property type="project" value="TreeGrafter"/>
</dbReference>
<feature type="domain" description="DNA/RNA-binding" evidence="3">
    <location>
        <begin position="206"/>
        <end position="539"/>
    </location>
</feature>
<dbReference type="InterPro" id="IPR045153">
    <property type="entry name" value="Est1/Ebs1-like"/>
</dbReference>
<dbReference type="GO" id="GO:0042162">
    <property type="term" value="F:telomeric DNA binding"/>
    <property type="evidence" value="ECO:0007669"/>
    <property type="project" value="TreeGrafter"/>
</dbReference>
<dbReference type="GO" id="GO:0070034">
    <property type="term" value="F:telomerase RNA binding"/>
    <property type="evidence" value="ECO:0007669"/>
    <property type="project" value="TreeGrafter"/>
</dbReference>
<dbReference type="InterPro" id="IPR019458">
    <property type="entry name" value="Est1-like_N"/>
</dbReference>
<dbReference type="InterPro" id="IPR018834">
    <property type="entry name" value="DNA/RNA-bd_Est1-type"/>
</dbReference>
<evidence type="ECO:0008006" key="7">
    <source>
        <dbReference type="Google" id="ProtNLM"/>
    </source>
</evidence>
<dbReference type="GO" id="GO:0005697">
    <property type="term" value="C:telomerase holoenzyme complex"/>
    <property type="evidence" value="ECO:0007669"/>
    <property type="project" value="TreeGrafter"/>
</dbReference>
<dbReference type="Pfam" id="PF10373">
    <property type="entry name" value="EST1_DNA_bind"/>
    <property type="match status" value="1"/>
</dbReference>
<dbReference type="SUPFAM" id="SSF48452">
    <property type="entry name" value="TPR-like"/>
    <property type="match status" value="1"/>
</dbReference>
<gene>
    <name evidence="5" type="ORF">Nepgr_014876</name>
</gene>
<feature type="compositionally biased region" description="Polar residues" evidence="2">
    <location>
        <begin position="920"/>
        <end position="930"/>
    </location>
</feature>